<dbReference type="GO" id="GO:0042802">
    <property type="term" value="F:identical protein binding"/>
    <property type="evidence" value="ECO:0007669"/>
    <property type="project" value="UniProtKB-ARBA"/>
</dbReference>
<evidence type="ECO:0000256" key="10">
    <source>
        <dbReference type="SAM" id="MobiDB-lite"/>
    </source>
</evidence>
<evidence type="ECO:0000256" key="5">
    <source>
        <dbReference type="ARBA" id="ARBA00022786"/>
    </source>
</evidence>
<gene>
    <name evidence="11" type="ORF">ZIOFF_034939</name>
</gene>
<comment type="caution">
    <text evidence="11">The sequence shown here is derived from an EMBL/GenBank/DDBJ whole genome shotgun (WGS) entry which is preliminary data.</text>
</comment>
<dbReference type="GO" id="GO:0009640">
    <property type="term" value="P:photomorphogenesis"/>
    <property type="evidence" value="ECO:0007669"/>
    <property type="project" value="InterPro"/>
</dbReference>
<evidence type="ECO:0000256" key="1">
    <source>
        <dbReference type="ARBA" id="ARBA00004123"/>
    </source>
</evidence>
<dbReference type="Gene3D" id="2.130.10.10">
    <property type="entry name" value="YVTN repeat-like/Quinoprotein amine dehydrogenase"/>
    <property type="match status" value="1"/>
</dbReference>
<dbReference type="InterPro" id="IPR015943">
    <property type="entry name" value="WD40/YVTN_repeat-like_dom_sf"/>
</dbReference>
<dbReference type="GO" id="GO:0016740">
    <property type="term" value="F:transferase activity"/>
    <property type="evidence" value="ECO:0007669"/>
    <property type="project" value="UniProtKB-KW"/>
</dbReference>
<dbReference type="AlphaFoldDB" id="A0A8J5G8N6"/>
<keyword evidence="6" id="KW-0175">Coiled coil</keyword>
<dbReference type="PANTHER" id="PTHR44218:SF6">
    <property type="entry name" value="PROTEIN SUPPRESSOR OF PHYA-105 1"/>
    <property type="match status" value="1"/>
</dbReference>
<evidence type="ECO:0000313" key="11">
    <source>
        <dbReference type="EMBL" id="KAG6502653.1"/>
    </source>
</evidence>
<dbReference type="EMBL" id="JACMSC010000010">
    <property type="protein sequence ID" value="KAG6502653.1"/>
    <property type="molecule type" value="Genomic_DNA"/>
</dbReference>
<dbReference type="GO" id="GO:0005634">
    <property type="term" value="C:nucleus"/>
    <property type="evidence" value="ECO:0007669"/>
    <property type="project" value="UniProtKB-SubCell"/>
</dbReference>
<dbReference type="PROSITE" id="PS50294">
    <property type="entry name" value="WD_REPEATS_REGION"/>
    <property type="match status" value="1"/>
</dbReference>
<dbReference type="FunFam" id="2.130.10.10:FF:000090">
    <property type="entry name" value="E3 ubiquitin-protein ligase RFWD2 isoform X1"/>
    <property type="match status" value="1"/>
</dbReference>
<organism evidence="11 12">
    <name type="scientific">Zingiber officinale</name>
    <name type="common">Ginger</name>
    <name type="synonym">Amomum zingiber</name>
    <dbReference type="NCBI Taxonomy" id="94328"/>
    <lineage>
        <taxon>Eukaryota</taxon>
        <taxon>Viridiplantae</taxon>
        <taxon>Streptophyta</taxon>
        <taxon>Embryophyta</taxon>
        <taxon>Tracheophyta</taxon>
        <taxon>Spermatophyta</taxon>
        <taxon>Magnoliopsida</taxon>
        <taxon>Liliopsida</taxon>
        <taxon>Zingiberales</taxon>
        <taxon>Zingiberaceae</taxon>
        <taxon>Zingiber</taxon>
    </lineage>
</organism>
<comment type="subcellular location">
    <subcellularLocation>
        <location evidence="1">Nucleus</location>
    </subcellularLocation>
</comment>
<evidence type="ECO:0000313" key="12">
    <source>
        <dbReference type="Proteomes" id="UP000734854"/>
    </source>
</evidence>
<accession>A0A8J5G8N6</accession>
<evidence type="ECO:0000256" key="9">
    <source>
        <dbReference type="PROSITE-ProRule" id="PRU00221"/>
    </source>
</evidence>
<evidence type="ECO:0000256" key="4">
    <source>
        <dbReference type="ARBA" id="ARBA00022737"/>
    </source>
</evidence>
<keyword evidence="3" id="KW-0808">Transferase</keyword>
<dbReference type="InterPro" id="IPR001680">
    <property type="entry name" value="WD40_rpt"/>
</dbReference>
<keyword evidence="8" id="KW-0607">Phytochrome signaling pathway</keyword>
<feature type="repeat" description="WD" evidence="9">
    <location>
        <begin position="848"/>
        <end position="890"/>
    </location>
</feature>
<dbReference type="Pfam" id="PF00400">
    <property type="entry name" value="WD40"/>
    <property type="match status" value="3"/>
</dbReference>
<evidence type="ECO:0000256" key="2">
    <source>
        <dbReference type="ARBA" id="ARBA00022574"/>
    </source>
</evidence>
<dbReference type="Proteomes" id="UP000734854">
    <property type="component" value="Unassembled WGS sequence"/>
</dbReference>
<dbReference type="GO" id="GO:0009585">
    <property type="term" value="P:red, far-red light phototransduction"/>
    <property type="evidence" value="ECO:0007669"/>
    <property type="project" value="UniProtKB-KW"/>
</dbReference>
<keyword evidence="2 9" id="KW-0853">WD repeat</keyword>
<keyword evidence="4" id="KW-0677">Repeat</keyword>
<reference evidence="11 12" key="1">
    <citation type="submission" date="2020-08" db="EMBL/GenBank/DDBJ databases">
        <title>Plant Genome Project.</title>
        <authorList>
            <person name="Zhang R.-G."/>
        </authorList>
    </citation>
    <scope>NUCLEOTIDE SEQUENCE [LARGE SCALE GENOMIC DNA]</scope>
    <source>
        <tissue evidence="11">Rhizome</tissue>
    </source>
</reference>
<dbReference type="InterPro" id="IPR044630">
    <property type="entry name" value="SPA1/2/3/4"/>
</dbReference>
<feature type="repeat" description="WD" evidence="9">
    <location>
        <begin position="934"/>
        <end position="974"/>
    </location>
</feature>
<feature type="region of interest" description="Disordered" evidence="10">
    <location>
        <begin position="1"/>
        <end position="51"/>
    </location>
</feature>
<dbReference type="InterPro" id="IPR011009">
    <property type="entry name" value="Kinase-like_dom_sf"/>
</dbReference>
<keyword evidence="7" id="KW-0539">Nucleus</keyword>
<dbReference type="Gene3D" id="1.10.510.10">
    <property type="entry name" value="Transferase(Phosphotransferase) domain 1"/>
    <property type="match status" value="1"/>
</dbReference>
<evidence type="ECO:0000256" key="7">
    <source>
        <dbReference type="ARBA" id="ARBA00023242"/>
    </source>
</evidence>
<evidence type="ECO:0000256" key="6">
    <source>
        <dbReference type="ARBA" id="ARBA00023054"/>
    </source>
</evidence>
<keyword evidence="12" id="KW-1185">Reference proteome</keyword>
<dbReference type="SUPFAM" id="SSF56112">
    <property type="entry name" value="Protein kinase-like (PK-like)"/>
    <property type="match status" value="1"/>
</dbReference>
<sequence>MEGKTEATENADTGNPNEASHIKNIESDQLPQQDNGKALETSGPEVSQDSDWPEQLSLLQSPEMSLQTVSGREFCDNMVNRDHFQRPCTNSRPTNLALKVGELTSKNYKSPNLSLDGCSTSGKSSTMTHLWSNFKMVAGKAKEKTLNEYLQLGNKDAEGRAHLGSIDSSRPLTCMHESKTLKITENVGAADKHVVVDDSHSRLSFPGSIQSKIFSASGFQQFFNRSFIKGKSLASRHQENNDAFVANVHEQNIMRLNTDSKGTSISSHKQGDVTDSMCLLGGGIVAHHEGISLREWLQLKLQRINRVERMQFFNQILDLVDACHCQGLALQHLQPSYFLVMPLNQVKYIGSFIPLGQKDMLSVSVEKDVHYASCLGKRKMHIKQSKEPGDCLELKYQKLTNNINACSRHSGFRGKDQSQEKGNISRSENFRSCLGGLALDKLYTIHRASSCTISQQSMSEFLKLEEGWYASPEELHDHITSLSSNIYSLGVLFFELFCHSETWEVHCSAMSDISVRILPSNFLSERPKEAGFCLWLLHPDPYSRPKLRNEIFFLDRDIILSDLVKENRELLTIDHSFALTEEEDAEADLLLHFLLLSKEKMEKQVGDLLANFECIRTDLEKVDGGSLLKVKFSSGGKYLPSSLNYIPESYSHDKTIKHVDELTRSPLSCLYKERFLKNIDQLENAYFTMRSKKEASGPNSATRTDTDVLKMRDRNFHVQHTAVQETEELGTFFDGLYKFAQYNKFKVCGSLKNSDSVHCANVICSLSFDRDEDYFATAGVSKKIKIFEFSSLLDDTVDIHYPLIEMTNRSKLSCVCWNNYIRNYLASTDYEGVVQLWDASTGQGLTKFIEHQKRAWSVDFSQVDPAKLASGGDDFSVKLWSTNEKNCIGTIRNVANVCCVQFSPYSSHLLSFGCANYRIYCFDLRNTRIPWCTLAGHGKAVSYVKFIDAETIVSASTDNSLKIWDLKQTNASRLQDSSCKLTLSGHTNEKNFVGLSVLDGYITCGSETNEVYAYYKTFPMPMVSHKFGSIDPITALETDDDGGQFVSSVCWRGKSNMVVATNSTGSMKVLHLV</sequence>
<proteinExistence type="predicted"/>
<dbReference type="PROSITE" id="PS00678">
    <property type="entry name" value="WD_REPEATS_1"/>
    <property type="match status" value="1"/>
</dbReference>
<dbReference type="InterPro" id="IPR036322">
    <property type="entry name" value="WD40_repeat_dom_sf"/>
</dbReference>
<keyword evidence="5" id="KW-0833">Ubl conjugation pathway</keyword>
<evidence type="ECO:0000256" key="3">
    <source>
        <dbReference type="ARBA" id="ARBA00022679"/>
    </source>
</evidence>
<name>A0A8J5G8N6_ZINOF</name>
<dbReference type="SUPFAM" id="SSF50978">
    <property type="entry name" value="WD40 repeat-like"/>
    <property type="match status" value="1"/>
</dbReference>
<dbReference type="PROSITE" id="PS50082">
    <property type="entry name" value="WD_REPEATS_2"/>
    <property type="match status" value="2"/>
</dbReference>
<dbReference type="SMART" id="SM00320">
    <property type="entry name" value="WD40"/>
    <property type="match status" value="7"/>
</dbReference>
<protein>
    <submittedName>
        <fullName evidence="11">Uncharacterized protein</fullName>
    </submittedName>
</protein>
<dbReference type="InterPro" id="IPR019775">
    <property type="entry name" value="WD40_repeat_CS"/>
</dbReference>
<feature type="compositionally biased region" description="Polar residues" evidence="10">
    <location>
        <begin position="8"/>
        <end position="18"/>
    </location>
</feature>
<dbReference type="PANTHER" id="PTHR44218">
    <property type="entry name" value="PROTEIN SPA1-RELATED 2"/>
    <property type="match status" value="1"/>
</dbReference>
<evidence type="ECO:0000256" key="8">
    <source>
        <dbReference type="ARBA" id="ARBA00084091"/>
    </source>
</evidence>